<protein>
    <recommendedName>
        <fullName evidence="2">asparagine--tRNA ligase</fullName>
        <ecNumber evidence="2">6.1.1.22</ecNumber>
    </recommendedName>
</protein>
<dbReference type="GO" id="GO:0006421">
    <property type="term" value="P:asparaginyl-tRNA aminoacylation"/>
    <property type="evidence" value="ECO:0007669"/>
    <property type="project" value="InterPro"/>
</dbReference>
<reference evidence="11 12" key="1">
    <citation type="submission" date="2017-08" db="EMBL/GenBank/DDBJ databases">
        <title>Acidophilic green algal genome provides insights into adaptation to an acidic environment.</title>
        <authorList>
            <person name="Hirooka S."/>
            <person name="Hirose Y."/>
            <person name="Kanesaki Y."/>
            <person name="Higuchi S."/>
            <person name="Fujiwara T."/>
            <person name="Onuma R."/>
            <person name="Era A."/>
            <person name="Ohbayashi R."/>
            <person name="Uzuka A."/>
            <person name="Nozaki H."/>
            <person name="Yoshikawa H."/>
            <person name="Miyagishima S.Y."/>
        </authorList>
    </citation>
    <scope>NUCLEOTIDE SEQUENCE [LARGE SCALE GENOMIC DNA]</scope>
    <source>
        <strain evidence="11 12">NIES-2499</strain>
    </source>
</reference>
<dbReference type="GO" id="GO:0003676">
    <property type="term" value="F:nucleic acid binding"/>
    <property type="evidence" value="ECO:0007669"/>
    <property type="project" value="InterPro"/>
</dbReference>
<dbReference type="Proteomes" id="UP000232323">
    <property type="component" value="Unassembled WGS sequence"/>
</dbReference>
<dbReference type="InterPro" id="IPR002312">
    <property type="entry name" value="Asp/Asn-tRNA-synth_IIb"/>
</dbReference>
<proteinExistence type="inferred from homology"/>
<gene>
    <name evidence="11" type="ORF">CEUSTIGMA_g7221.t1</name>
</gene>
<comment type="catalytic activity">
    <reaction evidence="8">
        <text>tRNA(Asn) + L-asparagine + ATP = L-asparaginyl-tRNA(Asn) + AMP + diphosphate + H(+)</text>
        <dbReference type="Rhea" id="RHEA:11180"/>
        <dbReference type="Rhea" id="RHEA-COMP:9659"/>
        <dbReference type="Rhea" id="RHEA-COMP:9674"/>
        <dbReference type="ChEBI" id="CHEBI:15378"/>
        <dbReference type="ChEBI" id="CHEBI:30616"/>
        <dbReference type="ChEBI" id="CHEBI:33019"/>
        <dbReference type="ChEBI" id="CHEBI:58048"/>
        <dbReference type="ChEBI" id="CHEBI:78442"/>
        <dbReference type="ChEBI" id="CHEBI:78515"/>
        <dbReference type="ChEBI" id="CHEBI:456215"/>
        <dbReference type="EC" id="6.1.1.22"/>
    </reaction>
</comment>
<dbReference type="NCBIfam" id="NF003037">
    <property type="entry name" value="PRK03932.1"/>
    <property type="match status" value="1"/>
</dbReference>
<accession>A0A250X9L5</accession>
<evidence type="ECO:0000256" key="6">
    <source>
        <dbReference type="ARBA" id="ARBA00022917"/>
    </source>
</evidence>
<evidence type="ECO:0000259" key="10">
    <source>
        <dbReference type="PROSITE" id="PS50862"/>
    </source>
</evidence>
<evidence type="ECO:0000256" key="8">
    <source>
        <dbReference type="ARBA" id="ARBA00047844"/>
    </source>
</evidence>
<name>A0A250X9L5_9CHLO</name>
<dbReference type="EC" id="6.1.1.22" evidence="2"/>
<dbReference type="CDD" id="cd04318">
    <property type="entry name" value="EcAsnRS_like_N"/>
    <property type="match status" value="1"/>
</dbReference>
<dbReference type="SUPFAM" id="SSF50249">
    <property type="entry name" value="Nucleic acid-binding proteins"/>
    <property type="match status" value="1"/>
</dbReference>
<evidence type="ECO:0000256" key="4">
    <source>
        <dbReference type="ARBA" id="ARBA00022741"/>
    </source>
</evidence>
<dbReference type="CDD" id="cd00776">
    <property type="entry name" value="AsxRS_core"/>
    <property type="match status" value="1"/>
</dbReference>
<dbReference type="GO" id="GO:0004816">
    <property type="term" value="F:asparagine-tRNA ligase activity"/>
    <property type="evidence" value="ECO:0007669"/>
    <property type="project" value="UniProtKB-EC"/>
</dbReference>
<evidence type="ECO:0000313" key="12">
    <source>
        <dbReference type="Proteomes" id="UP000232323"/>
    </source>
</evidence>
<dbReference type="PRINTS" id="PR01042">
    <property type="entry name" value="TRNASYNTHASP"/>
</dbReference>
<keyword evidence="7" id="KW-0030">Aminoacyl-tRNA synthetase</keyword>
<dbReference type="InterPro" id="IPR004364">
    <property type="entry name" value="Aa-tRNA-synt_II"/>
</dbReference>
<evidence type="ECO:0000256" key="1">
    <source>
        <dbReference type="ARBA" id="ARBA00008226"/>
    </source>
</evidence>
<dbReference type="Pfam" id="PF01336">
    <property type="entry name" value="tRNA_anti-codon"/>
    <property type="match status" value="1"/>
</dbReference>
<keyword evidence="5" id="KW-0067">ATP-binding</keyword>
<dbReference type="InterPro" id="IPR004365">
    <property type="entry name" value="NA-bd_OB_tRNA"/>
</dbReference>
<feature type="domain" description="Aminoacyl-transfer RNA synthetases class-II family profile" evidence="10">
    <location>
        <begin position="398"/>
        <end position="631"/>
    </location>
</feature>
<dbReference type="SUPFAM" id="SSF55681">
    <property type="entry name" value="Class II aaRS and biotin synthetases"/>
    <property type="match status" value="1"/>
</dbReference>
<dbReference type="AlphaFoldDB" id="A0A250X9L5"/>
<evidence type="ECO:0000256" key="9">
    <source>
        <dbReference type="SAM" id="Coils"/>
    </source>
</evidence>
<keyword evidence="12" id="KW-1185">Reference proteome</keyword>
<evidence type="ECO:0000313" key="11">
    <source>
        <dbReference type="EMBL" id="GAX79781.1"/>
    </source>
</evidence>
<dbReference type="OrthoDB" id="1931232at2759"/>
<dbReference type="Gene3D" id="3.30.930.10">
    <property type="entry name" value="Bira Bifunctional Protein, Domain 2"/>
    <property type="match status" value="1"/>
</dbReference>
<dbReference type="STRING" id="1157962.A0A250X9L5"/>
<dbReference type="FunFam" id="3.30.930.10:FF:000016">
    <property type="entry name" value="Asparagine--tRNA ligase"/>
    <property type="match status" value="1"/>
</dbReference>
<dbReference type="Gene3D" id="2.40.50.140">
    <property type="entry name" value="Nucleic acid-binding proteins"/>
    <property type="match status" value="1"/>
</dbReference>
<comment type="similarity">
    <text evidence="1">Belongs to the class-II aminoacyl-tRNA synthetase family.</text>
</comment>
<dbReference type="GO" id="GO:0005524">
    <property type="term" value="F:ATP binding"/>
    <property type="evidence" value="ECO:0007669"/>
    <property type="project" value="UniProtKB-KW"/>
</dbReference>
<dbReference type="PROSITE" id="PS50862">
    <property type="entry name" value="AA_TRNA_LIGASE_II"/>
    <property type="match status" value="1"/>
</dbReference>
<dbReference type="InterPro" id="IPR004522">
    <property type="entry name" value="Asn-tRNA-ligase"/>
</dbReference>
<keyword evidence="9" id="KW-0175">Coiled coil</keyword>
<dbReference type="InterPro" id="IPR012340">
    <property type="entry name" value="NA-bd_OB-fold"/>
</dbReference>
<dbReference type="Pfam" id="PF00152">
    <property type="entry name" value="tRNA-synt_2"/>
    <property type="match status" value="2"/>
</dbReference>
<organism evidence="11 12">
    <name type="scientific">Chlamydomonas eustigma</name>
    <dbReference type="NCBI Taxonomy" id="1157962"/>
    <lineage>
        <taxon>Eukaryota</taxon>
        <taxon>Viridiplantae</taxon>
        <taxon>Chlorophyta</taxon>
        <taxon>core chlorophytes</taxon>
        <taxon>Chlorophyceae</taxon>
        <taxon>CS clade</taxon>
        <taxon>Chlamydomonadales</taxon>
        <taxon>Chlamydomonadaceae</taxon>
        <taxon>Chlamydomonas</taxon>
    </lineage>
</organism>
<keyword evidence="4" id="KW-0547">Nucleotide-binding</keyword>
<dbReference type="PANTHER" id="PTHR22594:SF34">
    <property type="entry name" value="ASPARAGINE--TRNA LIGASE, MITOCHONDRIAL-RELATED"/>
    <property type="match status" value="1"/>
</dbReference>
<dbReference type="NCBIfam" id="TIGR00457">
    <property type="entry name" value="asnS"/>
    <property type="match status" value="1"/>
</dbReference>
<feature type="coiled-coil region" evidence="9">
    <location>
        <begin position="53"/>
        <end position="80"/>
    </location>
</feature>
<keyword evidence="6" id="KW-0648">Protein biosynthesis</keyword>
<evidence type="ECO:0000256" key="7">
    <source>
        <dbReference type="ARBA" id="ARBA00023146"/>
    </source>
</evidence>
<dbReference type="HAMAP" id="MF_00534">
    <property type="entry name" value="Asn_tRNA_synth"/>
    <property type="match status" value="1"/>
</dbReference>
<evidence type="ECO:0000256" key="2">
    <source>
        <dbReference type="ARBA" id="ARBA00012816"/>
    </source>
</evidence>
<dbReference type="InterPro" id="IPR045864">
    <property type="entry name" value="aa-tRNA-synth_II/BPL/LPL"/>
</dbReference>
<dbReference type="PANTHER" id="PTHR22594">
    <property type="entry name" value="ASPARTYL/LYSYL-TRNA SYNTHETASE"/>
    <property type="match status" value="1"/>
</dbReference>
<keyword evidence="3" id="KW-0436">Ligase</keyword>
<dbReference type="InterPro" id="IPR006195">
    <property type="entry name" value="aa-tRNA-synth_II"/>
</dbReference>
<evidence type="ECO:0000256" key="5">
    <source>
        <dbReference type="ARBA" id="ARBA00022840"/>
    </source>
</evidence>
<dbReference type="EMBL" id="BEGY01000045">
    <property type="protein sequence ID" value="GAX79781.1"/>
    <property type="molecule type" value="Genomic_DNA"/>
</dbReference>
<sequence>MQSAVRFSSQEALRFASCRTFRSVLKCRREHRLVPVHCTSHPSTNMATEAPRAAELANEVEVLKAQVAQLELSLKQKEQELNLVHPYSQSYGKTSIATILCSADQGRSLVGRSLRLGGWVKTGREAGAGAFAFLELNDGSTFDSLQVMLNKEVAEAAGTALNKLSATGTSILVEGELVATPEGTKQAVELKATKLHHVGACDAATYAIAKKKTSFEFLREKMHLRPRTNTIGAVARIRNALAYATHKFFQENGFLYVHTPVITASDCEGAGEMFQITTLLSKAEKGEDRPPAMSPEKIAELKAKVSAQGAVVKAAKEAAAADKEDKSLASKRDEEISALQRAKDELVKAEDNARWIAGIKHTADGDIDYTEDFFGKKAYLTVSGQLQGEYYACALSNIYTFGPTFRAEMSFTARHLAEFWMIEPEMAFCDIHDDMRCAEDYVRYCCKYLLDHCQSDMDFITKMIDNTAVDRLKQVVSTPFKKITYTEAIELLEKSVAGGKKFEYPVSWGIDLATEHERYITEEIFKQPVIVYNYPKEIKAFYMKLNEDGKTVAAMDVLVPKVGELIGGSQREDSYEVLERRIKEGGMDPVPYEGYLDLRKYGSVPHSGFGLGFERLILFSTGLDNIREVIPFPRWPGNALY</sequence>
<evidence type="ECO:0000256" key="3">
    <source>
        <dbReference type="ARBA" id="ARBA00022598"/>
    </source>
</evidence>
<dbReference type="GO" id="GO:0005739">
    <property type="term" value="C:mitochondrion"/>
    <property type="evidence" value="ECO:0007669"/>
    <property type="project" value="TreeGrafter"/>
</dbReference>
<comment type="caution">
    <text evidence="11">The sequence shown here is derived from an EMBL/GenBank/DDBJ whole genome shotgun (WGS) entry which is preliminary data.</text>
</comment>